<keyword evidence="3" id="KW-1185">Reference proteome</keyword>
<feature type="signal peptide" evidence="2">
    <location>
        <begin position="1"/>
        <end position="18"/>
    </location>
</feature>
<reference evidence="4" key="1">
    <citation type="submission" date="2017-02" db="UniProtKB">
        <authorList>
            <consortium name="WormBaseParasite"/>
        </authorList>
    </citation>
    <scope>IDENTIFICATION</scope>
</reference>
<proteinExistence type="predicted"/>
<sequence length="312" mass="35733">MIKFSCFIIFLLIQVSIENDECQKNCEGTRFGCKTKLLKSSGEQESGVYKLNQDYINLTCLFESLPRLVDIKWKFKPDSDILNIQKSLQKSSNYGNEMYRKLKCDQLKFSHDCKGGADGHLSFSNCILKLNDIRMSGYYKCDAVNPSTGQTLAEGINTKVRVIGIQSIDVVETRLISGHSGFVEVKICANSVPSISWIIDSTILQPGESKTRYSSSQYSKYQFHNMKETNETMFVKAKDRENIDPFCNYVQLFISNVEEEIENLQIGVQNDSGYYIKNLNLKMERKNDTNVFYKVSITFIVFLTFFNCLMLS</sequence>
<keyword evidence="2" id="KW-0732">Signal</keyword>
<feature type="chain" id="PRO_5005892242" evidence="2">
    <location>
        <begin position="19"/>
        <end position="312"/>
    </location>
</feature>
<feature type="transmembrane region" description="Helical" evidence="1">
    <location>
        <begin position="291"/>
        <end position="311"/>
    </location>
</feature>
<keyword evidence="1" id="KW-0472">Membrane</keyword>
<accession>A0A0N4ZUU8</accession>
<name>A0A0N4ZUU8_PARTI</name>
<dbReference type="AlphaFoldDB" id="A0A0N4ZUU8"/>
<dbReference type="Proteomes" id="UP000038045">
    <property type="component" value="Unplaced"/>
</dbReference>
<keyword evidence="1" id="KW-0812">Transmembrane</keyword>
<evidence type="ECO:0000256" key="2">
    <source>
        <dbReference type="SAM" id="SignalP"/>
    </source>
</evidence>
<protein>
    <submittedName>
        <fullName evidence="4">Ig-like domain-containing protein</fullName>
    </submittedName>
</protein>
<dbReference type="WBParaSite" id="PTRK_0001236100.1">
    <property type="protein sequence ID" value="PTRK_0001236100.1"/>
    <property type="gene ID" value="PTRK_0001236100"/>
</dbReference>
<evidence type="ECO:0000256" key="1">
    <source>
        <dbReference type="SAM" id="Phobius"/>
    </source>
</evidence>
<evidence type="ECO:0000313" key="4">
    <source>
        <dbReference type="WBParaSite" id="PTRK_0001236100.1"/>
    </source>
</evidence>
<evidence type="ECO:0000313" key="3">
    <source>
        <dbReference type="Proteomes" id="UP000038045"/>
    </source>
</evidence>
<keyword evidence="1" id="KW-1133">Transmembrane helix</keyword>
<organism evidence="3 4">
    <name type="scientific">Parastrongyloides trichosuri</name>
    <name type="common">Possum-specific nematode worm</name>
    <dbReference type="NCBI Taxonomy" id="131310"/>
    <lineage>
        <taxon>Eukaryota</taxon>
        <taxon>Metazoa</taxon>
        <taxon>Ecdysozoa</taxon>
        <taxon>Nematoda</taxon>
        <taxon>Chromadorea</taxon>
        <taxon>Rhabditida</taxon>
        <taxon>Tylenchina</taxon>
        <taxon>Panagrolaimomorpha</taxon>
        <taxon>Strongyloidoidea</taxon>
        <taxon>Strongyloididae</taxon>
        <taxon>Parastrongyloides</taxon>
    </lineage>
</organism>